<name>A0A8D8SX53_9HEMI</name>
<evidence type="ECO:0000313" key="2">
    <source>
        <dbReference type="EMBL" id="CAG6674846.1"/>
    </source>
</evidence>
<feature type="compositionally biased region" description="Basic residues" evidence="1">
    <location>
        <begin position="226"/>
        <end position="239"/>
    </location>
</feature>
<feature type="region of interest" description="Disordered" evidence="1">
    <location>
        <begin position="32"/>
        <end position="68"/>
    </location>
</feature>
<feature type="compositionally biased region" description="Acidic residues" evidence="1">
    <location>
        <begin position="380"/>
        <end position="398"/>
    </location>
</feature>
<feature type="compositionally biased region" description="Basic and acidic residues" evidence="1">
    <location>
        <begin position="240"/>
        <end position="252"/>
    </location>
</feature>
<feature type="compositionally biased region" description="Acidic residues" evidence="1">
    <location>
        <begin position="311"/>
        <end position="364"/>
    </location>
</feature>
<dbReference type="EMBL" id="HBUF01234944">
    <property type="protein sequence ID" value="CAG6674846.1"/>
    <property type="molecule type" value="Transcribed_RNA"/>
</dbReference>
<feature type="region of interest" description="Disordered" evidence="1">
    <location>
        <begin position="148"/>
        <end position="185"/>
    </location>
</feature>
<proteinExistence type="predicted"/>
<feature type="compositionally biased region" description="Basic and acidic residues" evidence="1">
    <location>
        <begin position="369"/>
        <end position="379"/>
    </location>
</feature>
<sequence length="411" mass="45981">MMRCRWSLTTRAAAQSTWRGFVFRFRPERGGSASLHRPAATRRMPSRTYCSGSPPNRTRRWRGQRGRVSSIGSLETRTMEVCPASFPTPAAGAHLLLPASLAQQVVRFEDVGDEYLLKMDARLRLGPAPGSNPWVNLAKTWSNFERNKHKIVPSSPVRVTPPPPSPRTTDSEDDDPISPHKRLGLVSMRGKGLVTTGGGIVKAISIKGSSSEEEQDSAEEYSGGGVRRRKKGGKVARMRMRADDEERKIEKKKEHKLRSRLNQKLGALMNERVGRQLAKKSPSPPPPQPDSTFDDDIAITIANTGPAEPTGGEEDEALEEEDGEIAEEPNEDDTIGEEEMREQEESEAEESEKEDEVNNEDDIDNLVADVEKLVDPRMNEEEEMREQEESEAEESEKDDEGKMIIPLWKKK</sequence>
<evidence type="ECO:0000256" key="1">
    <source>
        <dbReference type="SAM" id="MobiDB-lite"/>
    </source>
</evidence>
<reference evidence="2" key="1">
    <citation type="submission" date="2021-05" db="EMBL/GenBank/DDBJ databases">
        <authorList>
            <person name="Alioto T."/>
            <person name="Alioto T."/>
            <person name="Gomez Garrido J."/>
        </authorList>
    </citation>
    <scope>NUCLEOTIDE SEQUENCE</scope>
</reference>
<feature type="region of interest" description="Disordered" evidence="1">
    <location>
        <begin position="207"/>
        <end position="411"/>
    </location>
</feature>
<organism evidence="2">
    <name type="scientific">Cacopsylla melanoneura</name>
    <dbReference type="NCBI Taxonomy" id="428564"/>
    <lineage>
        <taxon>Eukaryota</taxon>
        <taxon>Metazoa</taxon>
        <taxon>Ecdysozoa</taxon>
        <taxon>Arthropoda</taxon>
        <taxon>Hexapoda</taxon>
        <taxon>Insecta</taxon>
        <taxon>Pterygota</taxon>
        <taxon>Neoptera</taxon>
        <taxon>Paraneoptera</taxon>
        <taxon>Hemiptera</taxon>
        <taxon>Sternorrhyncha</taxon>
        <taxon>Psylloidea</taxon>
        <taxon>Psyllidae</taxon>
        <taxon>Psyllinae</taxon>
        <taxon>Cacopsylla</taxon>
    </lineage>
</organism>
<accession>A0A8D8SX53</accession>
<dbReference type="AlphaFoldDB" id="A0A8D8SX53"/>
<protein>
    <submittedName>
        <fullName evidence="2">Uncharacterized protein</fullName>
    </submittedName>
</protein>